<feature type="region of interest" description="Disordered" evidence="1">
    <location>
        <begin position="1"/>
        <end position="33"/>
    </location>
</feature>
<keyword evidence="3" id="KW-1185">Reference proteome</keyword>
<name>A0ABP6XKJ5_9ACTN</name>
<sequence>MVEIARGDASGIEGVPGQEGVGDLQQLAGGRSGGRGVYGHAFTDIQVAARLRAARNVATEAVTPIGSPESHPANK</sequence>
<organism evidence="2 3">
    <name type="scientific">Nonomuraea rosea</name>
    <dbReference type="NCBI Taxonomy" id="638574"/>
    <lineage>
        <taxon>Bacteria</taxon>
        <taxon>Bacillati</taxon>
        <taxon>Actinomycetota</taxon>
        <taxon>Actinomycetes</taxon>
        <taxon>Streptosporangiales</taxon>
        <taxon>Streptosporangiaceae</taxon>
        <taxon>Nonomuraea</taxon>
    </lineage>
</organism>
<protein>
    <submittedName>
        <fullName evidence="2">Uncharacterized protein</fullName>
    </submittedName>
</protein>
<reference evidence="3" key="1">
    <citation type="journal article" date="2019" name="Int. J. Syst. Evol. Microbiol.">
        <title>The Global Catalogue of Microorganisms (GCM) 10K type strain sequencing project: providing services to taxonomists for standard genome sequencing and annotation.</title>
        <authorList>
            <consortium name="The Broad Institute Genomics Platform"/>
            <consortium name="The Broad Institute Genome Sequencing Center for Infectious Disease"/>
            <person name="Wu L."/>
            <person name="Ma J."/>
        </authorList>
    </citation>
    <scope>NUCLEOTIDE SEQUENCE [LARGE SCALE GENOMIC DNA]</scope>
    <source>
        <strain evidence="3">JCM 17326</strain>
    </source>
</reference>
<proteinExistence type="predicted"/>
<dbReference type="Proteomes" id="UP001500630">
    <property type="component" value="Unassembled WGS sequence"/>
</dbReference>
<evidence type="ECO:0000256" key="1">
    <source>
        <dbReference type="SAM" id="MobiDB-lite"/>
    </source>
</evidence>
<accession>A0ABP6XKJ5</accession>
<evidence type="ECO:0000313" key="3">
    <source>
        <dbReference type="Proteomes" id="UP001500630"/>
    </source>
</evidence>
<comment type="caution">
    <text evidence="2">The sequence shown here is derived from an EMBL/GenBank/DDBJ whole genome shotgun (WGS) entry which is preliminary data.</text>
</comment>
<gene>
    <name evidence="2" type="ORF">GCM10022419_056730</name>
</gene>
<dbReference type="EMBL" id="BAABDQ010000013">
    <property type="protein sequence ID" value="GAA3568594.1"/>
    <property type="molecule type" value="Genomic_DNA"/>
</dbReference>
<evidence type="ECO:0000313" key="2">
    <source>
        <dbReference type="EMBL" id="GAA3568594.1"/>
    </source>
</evidence>